<evidence type="ECO:0000256" key="1">
    <source>
        <dbReference type="ARBA" id="ARBA00022490"/>
    </source>
</evidence>
<dbReference type="RefSeq" id="WP_138787775.1">
    <property type="nucleotide sequence ID" value="NZ_JBHTGQ010000002.1"/>
</dbReference>
<accession>A0ABW2V195</accession>
<keyword evidence="3" id="KW-1185">Reference proteome</keyword>
<proteinExistence type="predicted"/>
<comment type="caution">
    <text evidence="2">The sequence shown here is derived from an EMBL/GenBank/DDBJ whole genome shotgun (WGS) entry which is preliminary data.</text>
</comment>
<dbReference type="Pfam" id="PF09902">
    <property type="entry name" value="DUF2129"/>
    <property type="match status" value="1"/>
</dbReference>
<evidence type="ECO:0000313" key="3">
    <source>
        <dbReference type="Proteomes" id="UP001596528"/>
    </source>
</evidence>
<evidence type="ECO:0000313" key="2">
    <source>
        <dbReference type="EMBL" id="MFC7748735.1"/>
    </source>
</evidence>
<keyword evidence="1" id="KW-0963">Cytoplasm</keyword>
<dbReference type="EMBL" id="JBHTGQ010000002">
    <property type="protein sequence ID" value="MFC7748735.1"/>
    <property type="molecule type" value="Genomic_DNA"/>
</dbReference>
<organism evidence="2 3">
    <name type="scientific">Paenibacillus thermoaerophilus</name>
    <dbReference type="NCBI Taxonomy" id="1215385"/>
    <lineage>
        <taxon>Bacteria</taxon>
        <taxon>Bacillati</taxon>
        <taxon>Bacillota</taxon>
        <taxon>Bacilli</taxon>
        <taxon>Bacillales</taxon>
        <taxon>Paenibacillaceae</taxon>
        <taxon>Paenibacillus</taxon>
    </lineage>
</organism>
<sequence length="87" mass="10774">MFRDRIGFIVWINDVKAARNLEKYGHLHYISRRLHYAVLYAYAEQEEELAKTLMRLPYVRKVERSYRNEIRTEYNHNVPDQTRFYTF</sequence>
<dbReference type="Proteomes" id="UP001596528">
    <property type="component" value="Unassembled WGS sequence"/>
</dbReference>
<name>A0ABW2V195_9BACL</name>
<reference evidence="3" key="1">
    <citation type="journal article" date="2019" name="Int. J. Syst. Evol. Microbiol.">
        <title>The Global Catalogue of Microorganisms (GCM) 10K type strain sequencing project: providing services to taxonomists for standard genome sequencing and annotation.</title>
        <authorList>
            <consortium name="The Broad Institute Genomics Platform"/>
            <consortium name="The Broad Institute Genome Sequencing Center for Infectious Disease"/>
            <person name="Wu L."/>
            <person name="Ma J."/>
        </authorList>
    </citation>
    <scope>NUCLEOTIDE SEQUENCE [LARGE SCALE GENOMIC DNA]</scope>
    <source>
        <strain evidence="3">JCM 18657</strain>
    </source>
</reference>
<gene>
    <name evidence="2" type="ORF">ACFQWB_02080</name>
</gene>
<dbReference type="InterPro" id="IPR016979">
    <property type="entry name" value="DUF2129"/>
</dbReference>
<protein>
    <submittedName>
        <fullName evidence="2">YlbG family protein</fullName>
    </submittedName>
</protein>